<accession>A0A4Y2RMX9</accession>
<dbReference type="Proteomes" id="UP000499080">
    <property type="component" value="Unassembled WGS sequence"/>
</dbReference>
<evidence type="ECO:0000313" key="2">
    <source>
        <dbReference type="EMBL" id="GBN77174.1"/>
    </source>
</evidence>
<name>A0A4Y2RMX9_ARAVE</name>
<proteinExistence type="predicted"/>
<comment type="caution">
    <text evidence="2">The sequence shown here is derived from an EMBL/GenBank/DDBJ whole genome shotgun (WGS) entry which is preliminary data.</text>
</comment>
<feature type="region of interest" description="Disordered" evidence="1">
    <location>
        <begin position="20"/>
        <end position="42"/>
    </location>
</feature>
<reference evidence="2 3" key="1">
    <citation type="journal article" date="2019" name="Sci. Rep.">
        <title>Orb-weaving spider Araneus ventricosus genome elucidates the spidroin gene catalogue.</title>
        <authorList>
            <person name="Kono N."/>
            <person name="Nakamura H."/>
            <person name="Ohtoshi R."/>
            <person name="Moran D.A.P."/>
            <person name="Shinohara A."/>
            <person name="Yoshida Y."/>
            <person name="Fujiwara M."/>
            <person name="Mori M."/>
            <person name="Tomita M."/>
            <person name="Arakawa K."/>
        </authorList>
    </citation>
    <scope>NUCLEOTIDE SEQUENCE [LARGE SCALE GENOMIC DNA]</scope>
</reference>
<evidence type="ECO:0000256" key="1">
    <source>
        <dbReference type="SAM" id="MobiDB-lite"/>
    </source>
</evidence>
<protein>
    <submittedName>
        <fullName evidence="2">Uncharacterized protein</fullName>
    </submittedName>
</protein>
<gene>
    <name evidence="2" type="ORF">AVEN_238750_1</name>
</gene>
<feature type="compositionally biased region" description="Polar residues" evidence="1">
    <location>
        <begin position="29"/>
        <end position="42"/>
    </location>
</feature>
<organism evidence="2 3">
    <name type="scientific">Araneus ventricosus</name>
    <name type="common">Orbweaver spider</name>
    <name type="synonym">Epeira ventricosa</name>
    <dbReference type="NCBI Taxonomy" id="182803"/>
    <lineage>
        <taxon>Eukaryota</taxon>
        <taxon>Metazoa</taxon>
        <taxon>Ecdysozoa</taxon>
        <taxon>Arthropoda</taxon>
        <taxon>Chelicerata</taxon>
        <taxon>Arachnida</taxon>
        <taxon>Araneae</taxon>
        <taxon>Araneomorphae</taxon>
        <taxon>Entelegynae</taxon>
        <taxon>Araneoidea</taxon>
        <taxon>Araneidae</taxon>
        <taxon>Araneus</taxon>
    </lineage>
</organism>
<evidence type="ECO:0000313" key="3">
    <source>
        <dbReference type="Proteomes" id="UP000499080"/>
    </source>
</evidence>
<sequence>MKWWRCCYCCCSCWVPGSEKSPALDDASSLIQHDPTSSSQGCDSEVQAFYVPRRHSSFNTINAYHAIFSKFSWRLLEGSGAGVSRSQVPIRQEFCSGIVHAKLVEVQRPSEV</sequence>
<keyword evidence="3" id="KW-1185">Reference proteome</keyword>
<dbReference type="EMBL" id="BGPR01017744">
    <property type="protein sequence ID" value="GBN77174.1"/>
    <property type="molecule type" value="Genomic_DNA"/>
</dbReference>
<dbReference type="AlphaFoldDB" id="A0A4Y2RMX9"/>